<gene>
    <name evidence="3" type="primary">norpA_9</name>
    <name evidence="3" type="ORF">TNIN_155171</name>
</gene>
<comment type="caution">
    <text evidence="3">The sequence shown here is derived from an EMBL/GenBank/DDBJ whole genome shotgun (WGS) entry which is preliminary data.</text>
</comment>
<feature type="signal peptide" evidence="1">
    <location>
        <begin position="1"/>
        <end position="22"/>
    </location>
</feature>
<dbReference type="EMBL" id="BMAV01016232">
    <property type="protein sequence ID" value="GFY66747.1"/>
    <property type="molecule type" value="Genomic_DNA"/>
</dbReference>
<accession>A0A8X6Y728</accession>
<evidence type="ECO:0000259" key="2">
    <source>
        <dbReference type="Pfam" id="PF17787"/>
    </source>
</evidence>
<dbReference type="Gene3D" id="2.30.29.240">
    <property type="match status" value="1"/>
</dbReference>
<dbReference type="InterPro" id="IPR037862">
    <property type="entry name" value="PLC-beta_PH"/>
</dbReference>
<dbReference type="AlphaFoldDB" id="A0A8X6Y728"/>
<evidence type="ECO:0000313" key="4">
    <source>
        <dbReference type="Proteomes" id="UP000886998"/>
    </source>
</evidence>
<name>A0A8X6Y728_9ARAC</name>
<proteinExistence type="predicted"/>
<feature type="chain" id="PRO_5036482949" evidence="1">
    <location>
        <begin position="23"/>
        <end position="228"/>
    </location>
</feature>
<dbReference type="OrthoDB" id="269822at2759"/>
<keyword evidence="1" id="KW-0732">Signal</keyword>
<sequence length="228" mass="26137">MVIRRFALIIIIIALKAHQQHSSIQESVSTIGVLTTDHGTHGTTHGEHLVRCHDFLFRIVKRDESWVHHFTPQVKVTSVERKNPSSPLRKKFRTISSVAAIWKRKNLYNLIFKLLFPVFYGRVLELSHVNDIRRGGLPKDSRFMTELMSRNKYNLDDVSLTICSGTDMVNINYTHVVCPDPETAQVAVAERTEADHQQHQGQQCVSLDVPQETVSNFSFHLNFGIFDF</sequence>
<dbReference type="SUPFAM" id="SSF50729">
    <property type="entry name" value="PH domain-like"/>
    <property type="match status" value="1"/>
</dbReference>
<dbReference type="Pfam" id="PF17787">
    <property type="entry name" value="PH_14"/>
    <property type="match status" value="1"/>
</dbReference>
<feature type="domain" description="PLC-beta PH" evidence="2">
    <location>
        <begin position="122"/>
        <end position="186"/>
    </location>
</feature>
<evidence type="ECO:0000256" key="1">
    <source>
        <dbReference type="SAM" id="SignalP"/>
    </source>
</evidence>
<organism evidence="3 4">
    <name type="scientific">Trichonephila inaurata madagascariensis</name>
    <dbReference type="NCBI Taxonomy" id="2747483"/>
    <lineage>
        <taxon>Eukaryota</taxon>
        <taxon>Metazoa</taxon>
        <taxon>Ecdysozoa</taxon>
        <taxon>Arthropoda</taxon>
        <taxon>Chelicerata</taxon>
        <taxon>Arachnida</taxon>
        <taxon>Araneae</taxon>
        <taxon>Araneomorphae</taxon>
        <taxon>Entelegynae</taxon>
        <taxon>Araneoidea</taxon>
        <taxon>Nephilidae</taxon>
        <taxon>Trichonephila</taxon>
        <taxon>Trichonephila inaurata</taxon>
    </lineage>
</organism>
<keyword evidence="4" id="KW-1185">Reference proteome</keyword>
<evidence type="ECO:0000313" key="3">
    <source>
        <dbReference type="EMBL" id="GFY66747.1"/>
    </source>
</evidence>
<reference evidence="3" key="1">
    <citation type="submission" date="2020-08" db="EMBL/GenBank/DDBJ databases">
        <title>Multicomponent nature underlies the extraordinary mechanical properties of spider dragline silk.</title>
        <authorList>
            <person name="Kono N."/>
            <person name="Nakamura H."/>
            <person name="Mori M."/>
            <person name="Yoshida Y."/>
            <person name="Ohtoshi R."/>
            <person name="Malay A.D."/>
            <person name="Moran D.A.P."/>
            <person name="Tomita M."/>
            <person name="Numata K."/>
            <person name="Arakawa K."/>
        </authorList>
    </citation>
    <scope>NUCLEOTIDE SEQUENCE</scope>
</reference>
<protein>
    <submittedName>
        <fullName evidence="3">1-phosphatidylinositol 4,5-bisphosphate phosphodiesterase</fullName>
    </submittedName>
</protein>
<dbReference type="Proteomes" id="UP000886998">
    <property type="component" value="Unassembled WGS sequence"/>
</dbReference>